<dbReference type="EMBL" id="JAHRHJ020000004">
    <property type="protein sequence ID" value="KAH9317097.1"/>
    <property type="molecule type" value="Genomic_DNA"/>
</dbReference>
<gene>
    <name evidence="2" type="ORF">KI387_018866</name>
</gene>
<sequence>EKRKLFIDMFLVDLASPAPNAFIGAVSPQNAALKIFNDMLPSHNNNKLNPNGMKKGVMVGNNDYESSTSLNPPIAPQLGSQPQPKIV</sequence>
<proteinExistence type="predicted"/>
<organism evidence="2 3">
    <name type="scientific">Taxus chinensis</name>
    <name type="common">Chinese yew</name>
    <name type="synonym">Taxus wallichiana var. chinensis</name>
    <dbReference type="NCBI Taxonomy" id="29808"/>
    <lineage>
        <taxon>Eukaryota</taxon>
        <taxon>Viridiplantae</taxon>
        <taxon>Streptophyta</taxon>
        <taxon>Embryophyta</taxon>
        <taxon>Tracheophyta</taxon>
        <taxon>Spermatophyta</taxon>
        <taxon>Pinopsida</taxon>
        <taxon>Pinidae</taxon>
        <taxon>Conifers II</taxon>
        <taxon>Cupressales</taxon>
        <taxon>Taxaceae</taxon>
        <taxon>Taxus</taxon>
    </lineage>
</organism>
<dbReference type="AlphaFoldDB" id="A0AA38G6B2"/>
<feature type="non-terminal residue" evidence="2">
    <location>
        <position position="1"/>
    </location>
</feature>
<name>A0AA38G6B2_TAXCH</name>
<evidence type="ECO:0000313" key="3">
    <source>
        <dbReference type="Proteomes" id="UP000824469"/>
    </source>
</evidence>
<feature type="compositionally biased region" description="Polar residues" evidence="1">
    <location>
        <begin position="78"/>
        <end position="87"/>
    </location>
</feature>
<accession>A0AA38G6B2</accession>
<comment type="caution">
    <text evidence="2">The sequence shown here is derived from an EMBL/GenBank/DDBJ whole genome shotgun (WGS) entry which is preliminary data.</text>
</comment>
<evidence type="ECO:0000256" key="1">
    <source>
        <dbReference type="SAM" id="MobiDB-lite"/>
    </source>
</evidence>
<evidence type="ECO:0000313" key="2">
    <source>
        <dbReference type="EMBL" id="KAH9317097.1"/>
    </source>
</evidence>
<dbReference type="Proteomes" id="UP000824469">
    <property type="component" value="Unassembled WGS sequence"/>
</dbReference>
<protein>
    <submittedName>
        <fullName evidence="2">Uncharacterized protein</fullName>
    </submittedName>
</protein>
<feature type="non-terminal residue" evidence="2">
    <location>
        <position position="87"/>
    </location>
</feature>
<feature type="region of interest" description="Disordered" evidence="1">
    <location>
        <begin position="46"/>
        <end position="87"/>
    </location>
</feature>
<reference evidence="2 3" key="1">
    <citation type="journal article" date="2021" name="Nat. Plants">
        <title>The Taxus genome provides insights into paclitaxel biosynthesis.</title>
        <authorList>
            <person name="Xiong X."/>
            <person name="Gou J."/>
            <person name="Liao Q."/>
            <person name="Li Y."/>
            <person name="Zhou Q."/>
            <person name="Bi G."/>
            <person name="Li C."/>
            <person name="Du R."/>
            <person name="Wang X."/>
            <person name="Sun T."/>
            <person name="Guo L."/>
            <person name="Liang H."/>
            <person name="Lu P."/>
            <person name="Wu Y."/>
            <person name="Zhang Z."/>
            <person name="Ro D.K."/>
            <person name="Shang Y."/>
            <person name="Huang S."/>
            <person name="Yan J."/>
        </authorList>
    </citation>
    <scope>NUCLEOTIDE SEQUENCE [LARGE SCALE GENOMIC DNA]</scope>
    <source>
        <strain evidence="2">Ta-2019</strain>
    </source>
</reference>
<keyword evidence="3" id="KW-1185">Reference proteome</keyword>